<feature type="region of interest" description="Disordered" evidence="1">
    <location>
        <begin position="175"/>
        <end position="196"/>
    </location>
</feature>
<name>A0A2H3CWD9_ARMGA</name>
<dbReference type="EMBL" id="KZ293745">
    <property type="protein sequence ID" value="PBK80423.1"/>
    <property type="molecule type" value="Genomic_DNA"/>
</dbReference>
<evidence type="ECO:0000313" key="3">
    <source>
        <dbReference type="Proteomes" id="UP000217790"/>
    </source>
</evidence>
<accession>A0A2H3CWD9</accession>
<proteinExistence type="predicted"/>
<sequence length="196" mass="22220">MASSSISMTRTLYHRPTKAFTQPLPQSLRKTSLAMDFTAASKALVRRFSTNLFRIDDYASREEVYRKEMELVVARLTRAQDIADNAEADIRKHLKRSRSLARAGSTSKENDQGALVSYAAAVDVSRKRRKTDLDCEEGMHGLTEEGKMVAMERRSSASHPDPHMLSHYQKWRRHKSPSESFQTHIETDESGCLSSV</sequence>
<dbReference type="InParanoid" id="A0A2H3CWD9"/>
<organism evidence="2 3">
    <name type="scientific">Armillaria gallica</name>
    <name type="common">Bulbous honey fungus</name>
    <name type="synonym">Armillaria bulbosa</name>
    <dbReference type="NCBI Taxonomy" id="47427"/>
    <lineage>
        <taxon>Eukaryota</taxon>
        <taxon>Fungi</taxon>
        <taxon>Dikarya</taxon>
        <taxon>Basidiomycota</taxon>
        <taxon>Agaricomycotina</taxon>
        <taxon>Agaricomycetes</taxon>
        <taxon>Agaricomycetidae</taxon>
        <taxon>Agaricales</taxon>
        <taxon>Marasmiineae</taxon>
        <taxon>Physalacriaceae</taxon>
        <taxon>Armillaria</taxon>
    </lineage>
</organism>
<keyword evidence="3" id="KW-1185">Reference proteome</keyword>
<dbReference type="Proteomes" id="UP000217790">
    <property type="component" value="Unassembled WGS sequence"/>
</dbReference>
<evidence type="ECO:0000313" key="2">
    <source>
        <dbReference type="EMBL" id="PBK80423.1"/>
    </source>
</evidence>
<dbReference type="OrthoDB" id="10588386at2759"/>
<protein>
    <submittedName>
        <fullName evidence="2">Uncharacterized protein</fullName>
    </submittedName>
</protein>
<gene>
    <name evidence="2" type="ORF">ARMGADRAFT_1171905</name>
</gene>
<evidence type="ECO:0000256" key="1">
    <source>
        <dbReference type="SAM" id="MobiDB-lite"/>
    </source>
</evidence>
<dbReference type="AlphaFoldDB" id="A0A2H3CWD9"/>
<reference evidence="3" key="1">
    <citation type="journal article" date="2017" name="Nat. Ecol. Evol.">
        <title>Genome expansion and lineage-specific genetic innovations in the forest pathogenic fungi Armillaria.</title>
        <authorList>
            <person name="Sipos G."/>
            <person name="Prasanna A.N."/>
            <person name="Walter M.C."/>
            <person name="O'Connor E."/>
            <person name="Balint B."/>
            <person name="Krizsan K."/>
            <person name="Kiss B."/>
            <person name="Hess J."/>
            <person name="Varga T."/>
            <person name="Slot J."/>
            <person name="Riley R."/>
            <person name="Boka B."/>
            <person name="Rigling D."/>
            <person name="Barry K."/>
            <person name="Lee J."/>
            <person name="Mihaltcheva S."/>
            <person name="LaButti K."/>
            <person name="Lipzen A."/>
            <person name="Waldron R."/>
            <person name="Moloney N.M."/>
            <person name="Sperisen C."/>
            <person name="Kredics L."/>
            <person name="Vagvoelgyi C."/>
            <person name="Patrignani A."/>
            <person name="Fitzpatrick D."/>
            <person name="Nagy I."/>
            <person name="Doyle S."/>
            <person name="Anderson J.B."/>
            <person name="Grigoriev I.V."/>
            <person name="Gueldener U."/>
            <person name="Muensterkoetter M."/>
            <person name="Nagy L.G."/>
        </authorList>
    </citation>
    <scope>NUCLEOTIDE SEQUENCE [LARGE SCALE GENOMIC DNA]</scope>
    <source>
        <strain evidence="3">Ar21-2</strain>
    </source>
</reference>